<reference evidence="3 4" key="1">
    <citation type="submission" date="2024-03" db="EMBL/GenBank/DDBJ databases">
        <title>Aureococcus anophagefferens CCMP1851 and Kratosvirus quantuckense: Draft genome of a second virus-susceptible host strain in the model system.</title>
        <authorList>
            <person name="Chase E."/>
            <person name="Truchon A.R."/>
            <person name="Schepens W."/>
            <person name="Wilhelm S.W."/>
        </authorList>
    </citation>
    <scope>NUCLEOTIDE SEQUENCE [LARGE SCALE GENOMIC DNA]</scope>
    <source>
        <strain evidence="3 4">CCMP1851</strain>
    </source>
</reference>
<keyword evidence="4" id="KW-1185">Reference proteome</keyword>
<evidence type="ECO:0000256" key="1">
    <source>
        <dbReference type="SAM" id="MobiDB-lite"/>
    </source>
</evidence>
<keyword evidence="2" id="KW-0732">Signal</keyword>
<sequence>MRAVLVAVLLRCAAARIRRVEVRALGTTPRLGGPLATPAAQKVLGAGPKRATNDKTRKALAEDAAKWFGSRGYVVDNVGVSVEGGPDGETVVLSAAVLPCGPVRLRTNSSKGVRTRAATVAKRMGLNRRKPFRWDAAKLAKLTEEETGLFVRSGTRAKASVENGCVAVDMVVEEPRYVSLTPEVEINADSARLFLRVVDRNVLGMGAEAQVEAAYSKQGAPEFTTQVTQRSDGGRSWMARLKPLGSRALTTKYGFGDGLSAQFDVEEIPPLDDDDSAYGEQDEGPADAYVAFPRVAAAARPRKAGARGVRLGVRRPRRQPLRGALRARGRRVRRVPGPRVAPGARRRALRLRRVRQGAKDASRPEATTAPRPYDRMPWDRRKDALGDAFEGALVGALLEASAPVAPDVTAFASMLRVDLTKRVGDPFNRKPALTLKLADARGTASRRPRAGLKVG</sequence>
<feature type="compositionally biased region" description="Basic residues" evidence="1">
    <location>
        <begin position="344"/>
        <end position="356"/>
    </location>
</feature>
<dbReference type="EMBL" id="JBBJCI010000122">
    <property type="protein sequence ID" value="KAK7248010.1"/>
    <property type="molecule type" value="Genomic_DNA"/>
</dbReference>
<feature type="compositionally biased region" description="Basic residues" evidence="1">
    <location>
        <begin position="325"/>
        <end position="336"/>
    </location>
</feature>
<feature type="region of interest" description="Disordered" evidence="1">
    <location>
        <begin position="325"/>
        <end position="378"/>
    </location>
</feature>
<name>A0ABR1G3U4_AURAN</name>
<evidence type="ECO:0008006" key="5">
    <source>
        <dbReference type="Google" id="ProtNLM"/>
    </source>
</evidence>
<feature type="chain" id="PRO_5047403411" description="POTRA domain-containing protein" evidence="2">
    <location>
        <begin position="16"/>
        <end position="455"/>
    </location>
</feature>
<protein>
    <recommendedName>
        <fullName evidence="5">POTRA domain-containing protein</fullName>
    </recommendedName>
</protein>
<evidence type="ECO:0000256" key="2">
    <source>
        <dbReference type="SAM" id="SignalP"/>
    </source>
</evidence>
<accession>A0ABR1G3U4</accession>
<evidence type="ECO:0000313" key="4">
    <source>
        <dbReference type="Proteomes" id="UP001363151"/>
    </source>
</evidence>
<organism evidence="3 4">
    <name type="scientific">Aureococcus anophagefferens</name>
    <name type="common">Harmful bloom alga</name>
    <dbReference type="NCBI Taxonomy" id="44056"/>
    <lineage>
        <taxon>Eukaryota</taxon>
        <taxon>Sar</taxon>
        <taxon>Stramenopiles</taxon>
        <taxon>Ochrophyta</taxon>
        <taxon>Pelagophyceae</taxon>
        <taxon>Pelagomonadales</taxon>
        <taxon>Pelagomonadaceae</taxon>
        <taxon>Aureococcus</taxon>
    </lineage>
</organism>
<dbReference type="Proteomes" id="UP001363151">
    <property type="component" value="Unassembled WGS sequence"/>
</dbReference>
<comment type="caution">
    <text evidence="3">The sequence shown here is derived from an EMBL/GenBank/DDBJ whole genome shotgun (WGS) entry which is preliminary data.</text>
</comment>
<evidence type="ECO:0000313" key="3">
    <source>
        <dbReference type="EMBL" id="KAK7248010.1"/>
    </source>
</evidence>
<gene>
    <name evidence="3" type="ORF">SO694_00086148</name>
</gene>
<feature type="signal peptide" evidence="2">
    <location>
        <begin position="1"/>
        <end position="15"/>
    </location>
</feature>
<proteinExistence type="predicted"/>